<evidence type="ECO:0000313" key="4">
    <source>
        <dbReference type="Proteomes" id="UP000285624"/>
    </source>
</evidence>
<dbReference type="Proteomes" id="UP000792063">
    <property type="component" value="Unassembled WGS sequence"/>
</dbReference>
<gene>
    <name evidence="2" type="ORF">BBI17_003089</name>
    <name evidence="3" type="ORF">BBO99_00003025</name>
    <name evidence="1" type="ORF">JM18_002571</name>
</gene>
<dbReference type="EMBL" id="MBDN02000056">
    <property type="protein sequence ID" value="RLN82306.1"/>
    <property type="molecule type" value="Genomic_DNA"/>
</dbReference>
<name>A0A3R7NJ48_9STRA</name>
<protein>
    <recommendedName>
        <fullName evidence="6">PIH1D1/2/3 CS-like domain-containing protein</fullName>
    </recommendedName>
</protein>
<evidence type="ECO:0008006" key="6">
    <source>
        <dbReference type="Google" id="ProtNLM"/>
    </source>
</evidence>
<evidence type="ECO:0000313" key="1">
    <source>
        <dbReference type="EMBL" id="KAG2529077.1"/>
    </source>
</evidence>
<organism evidence="3 4">
    <name type="scientific">Phytophthora kernoviae</name>
    <dbReference type="NCBI Taxonomy" id="325452"/>
    <lineage>
        <taxon>Eukaryota</taxon>
        <taxon>Sar</taxon>
        <taxon>Stramenopiles</taxon>
        <taxon>Oomycota</taxon>
        <taxon>Peronosporomycetes</taxon>
        <taxon>Peronosporales</taxon>
        <taxon>Peronosporaceae</taxon>
        <taxon>Phytophthora</taxon>
    </lineage>
</organism>
<sequence>MEVVGNELLALNDLLSGCQDAQDDYDESRNQTQQITPHTLGEVAASNLPEVTRPIGQIHQEDPKAIWAMDEVPSDDEDDDTFDTRTRPKFEVLYKQSVMTEDVFLGLSDKDPSSAHCEAMVVRVECPNHRLEDIELDVKRNLFCIYLIQFVILKAKRNGTTSPRLSRFPYLSFETNGEISVNNCNCNCNCDVSQM</sequence>
<keyword evidence="4" id="KW-1185">Reference proteome</keyword>
<dbReference type="EMBL" id="MAYM02001881">
    <property type="protein sequence ID" value="RLN10127.1"/>
    <property type="molecule type" value="Genomic_DNA"/>
</dbReference>
<dbReference type="PANTHER" id="PTHR21083">
    <property type="entry name" value="TWISTER"/>
    <property type="match status" value="1"/>
</dbReference>
<dbReference type="Proteomes" id="UP000285883">
    <property type="component" value="Unassembled WGS sequence"/>
</dbReference>
<proteinExistence type="predicted"/>
<dbReference type="GO" id="GO:0005737">
    <property type="term" value="C:cytoplasm"/>
    <property type="evidence" value="ECO:0007669"/>
    <property type="project" value="TreeGrafter"/>
</dbReference>
<dbReference type="InterPro" id="IPR026697">
    <property type="entry name" value="DNAAF6"/>
</dbReference>
<dbReference type="GO" id="GO:0070286">
    <property type="term" value="P:axonemal dynein complex assembly"/>
    <property type="evidence" value="ECO:0007669"/>
    <property type="project" value="InterPro"/>
</dbReference>
<evidence type="ECO:0000313" key="2">
    <source>
        <dbReference type="EMBL" id="RLN10127.1"/>
    </source>
</evidence>
<dbReference type="GO" id="GO:0045505">
    <property type="term" value="F:dynein intermediate chain binding"/>
    <property type="evidence" value="ECO:0007669"/>
    <property type="project" value="TreeGrafter"/>
</dbReference>
<dbReference type="AlphaFoldDB" id="A0A3R7NJ48"/>
<dbReference type="PANTHER" id="PTHR21083:SF0">
    <property type="entry name" value="DYNEIN AXONEMAL ASSEMBLY FACTOR 6"/>
    <property type="match status" value="1"/>
</dbReference>
<reference evidence="1" key="1">
    <citation type="journal article" date="2015" name="Genom Data">
        <title>Genome sequences of six Phytophthora species associated with forests in New Zealand.</title>
        <authorList>
            <person name="Studholme D.J."/>
            <person name="McDougal R.L."/>
            <person name="Sambles C."/>
            <person name="Hansen E."/>
            <person name="Hardy G."/>
            <person name="Grant M."/>
            <person name="Ganley R.J."/>
            <person name="Williams N.M."/>
        </authorList>
    </citation>
    <scope>NUCLEOTIDE SEQUENCE</scope>
    <source>
        <strain evidence="1">NZFS 3630</strain>
    </source>
</reference>
<dbReference type="Proteomes" id="UP000285624">
    <property type="component" value="Unassembled WGS sequence"/>
</dbReference>
<dbReference type="GO" id="GO:0051087">
    <property type="term" value="F:protein-folding chaperone binding"/>
    <property type="evidence" value="ECO:0007669"/>
    <property type="project" value="InterPro"/>
</dbReference>
<comment type="caution">
    <text evidence="3">The sequence shown here is derived from an EMBL/GenBank/DDBJ whole genome shotgun (WGS) entry which is preliminary data.</text>
</comment>
<reference evidence="4 5" key="2">
    <citation type="submission" date="2018-07" db="EMBL/GenBank/DDBJ databases">
        <title>Genome sequencing of oomycete isolates from Chile give support for New Zealand origin for Phytophthora kernoviae and make available the first Nothophytophthora sp. genome.</title>
        <authorList>
            <person name="Studholme D.J."/>
            <person name="Sanfuentes E."/>
            <person name="Panda P."/>
            <person name="Hill R."/>
            <person name="Sambles C."/>
            <person name="Grant M."/>
            <person name="Williams N.M."/>
            <person name="Mcdougal R.L."/>
        </authorList>
    </citation>
    <scope>NUCLEOTIDE SEQUENCE [LARGE SCALE GENOMIC DNA]</scope>
    <source>
        <strain evidence="2">Chile2</strain>
        <strain evidence="3">Chile4</strain>
    </source>
</reference>
<dbReference type="STRING" id="325452.A0A3R7NJ48"/>
<accession>A0A3R7NJ48</accession>
<reference evidence="1" key="3">
    <citation type="submission" date="2020-06" db="EMBL/GenBank/DDBJ databases">
        <authorList>
            <person name="Studholme D.J."/>
        </authorList>
    </citation>
    <scope>NUCLEOTIDE SEQUENCE</scope>
    <source>
        <strain evidence="1">NZFS 3630</strain>
    </source>
</reference>
<dbReference type="EMBL" id="JPWU03000052">
    <property type="protein sequence ID" value="KAG2529077.1"/>
    <property type="molecule type" value="Genomic_DNA"/>
</dbReference>
<evidence type="ECO:0000313" key="3">
    <source>
        <dbReference type="EMBL" id="RLN82306.1"/>
    </source>
</evidence>
<evidence type="ECO:0000313" key="5">
    <source>
        <dbReference type="Proteomes" id="UP000285883"/>
    </source>
</evidence>